<dbReference type="AlphaFoldDB" id="A0A329RM79"/>
<accession>A0A329RM79</accession>
<dbReference type="EMBL" id="MJFZ01000832">
    <property type="protein sequence ID" value="RAW24806.1"/>
    <property type="molecule type" value="Genomic_DNA"/>
</dbReference>
<comment type="caution">
    <text evidence="1">The sequence shown here is derived from an EMBL/GenBank/DDBJ whole genome shotgun (WGS) entry which is preliminary data.</text>
</comment>
<reference evidence="1 2" key="1">
    <citation type="submission" date="2018-01" db="EMBL/GenBank/DDBJ databases">
        <title>Draft genome of the strawberry crown rot pathogen Phytophthora cactorum.</title>
        <authorList>
            <person name="Armitage A.D."/>
            <person name="Lysoe E."/>
            <person name="Nellist C.F."/>
            <person name="Harrison R.J."/>
            <person name="Brurberg M.B."/>
        </authorList>
    </citation>
    <scope>NUCLEOTIDE SEQUENCE [LARGE SCALE GENOMIC DNA]</scope>
    <source>
        <strain evidence="1 2">10300</strain>
    </source>
</reference>
<dbReference type="OrthoDB" id="10628944at2759"/>
<proteinExistence type="predicted"/>
<organism evidence="1 2">
    <name type="scientific">Phytophthora cactorum</name>
    <dbReference type="NCBI Taxonomy" id="29920"/>
    <lineage>
        <taxon>Eukaryota</taxon>
        <taxon>Sar</taxon>
        <taxon>Stramenopiles</taxon>
        <taxon>Oomycota</taxon>
        <taxon>Peronosporomycetes</taxon>
        <taxon>Peronosporales</taxon>
        <taxon>Peronosporaceae</taxon>
        <taxon>Phytophthora</taxon>
    </lineage>
</organism>
<sequence>MVGQDDMVYTTDANVNINSLGYLQMTNRYQLSCSRDQCIAWLFKSDTVLKLRCLPAPC</sequence>
<keyword evidence="2" id="KW-1185">Reference proteome</keyword>
<evidence type="ECO:0000313" key="1">
    <source>
        <dbReference type="EMBL" id="RAW24806.1"/>
    </source>
</evidence>
<dbReference type="Proteomes" id="UP000251314">
    <property type="component" value="Unassembled WGS sequence"/>
</dbReference>
<name>A0A329RM79_9STRA</name>
<dbReference type="VEuPathDB" id="FungiDB:PC110_g18771"/>
<gene>
    <name evidence="1" type="ORF">PC110_g18771</name>
</gene>
<evidence type="ECO:0000313" key="2">
    <source>
        <dbReference type="Proteomes" id="UP000251314"/>
    </source>
</evidence>
<protein>
    <submittedName>
        <fullName evidence="1">Uncharacterized protein</fullName>
    </submittedName>
</protein>